<dbReference type="InterPro" id="IPR012312">
    <property type="entry name" value="Hemerythrin-like"/>
</dbReference>
<proteinExistence type="inferred from homology"/>
<dbReference type="GO" id="GO:0046872">
    <property type="term" value="F:metal ion binding"/>
    <property type="evidence" value="ECO:0007669"/>
    <property type="project" value="UniProtKB-KW"/>
</dbReference>
<dbReference type="PROSITE" id="PS00550">
    <property type="entry name" value="HEMERYTHRINS"/>
    <property type="match status" value="1"/>
</dbReference>
<evidence type="ECO:0000256" key="4">
    <source>
        <dbReference type="ARBA" id="ARBA00023004"/>
    </source>
</evidence>
<evidence type="ECO:0000313" key="7">
    <source>
        <dbReference type="Proteomes" id="UP000078428"/>
    </source>
</evidence>
<dbReference type="PANTHER" id="PTHR37164">
    <property type="entry name" value="BACTERIOHEMERYTHRIN"/>
    <property type="match status" value="1"/>
</dbReference>
<sequence length="138" mass="15681">MIAPHSVIRWTDSLLLGVEFVDHDHRHAVDAINHLAALAVEGGDLTADAEAFRDHCAEHFAREEAMMTRTAFFGLEPHRDEHQRVLAELDGIILRLKAGEDCRDYFTEALPQWFLEHRATMDFVTADFARERGWTGPG</sequence>
<dbReference type="InterPro" id="IPR016131">
    <property type="entry name" value="Haemerythrin_Fe_BS"/>
</dbReference>
<dbReference type="STRING" id="1285242.A6A04_00745"/>
<evidence type="ECO:0000256" key="1">
    <source>
        <dbReference type="ARBA" id="ARBA00010587"/>
    </source>
</evidence>
<dbReference type="InterPro" id="IPR050669">
    <property type="entry name" value="Hemerythrin"/>
</dbReference>
<name>A0A178MU17_9PROT</name>
<evidence type="ECO:0000256" key="2">
    <source>
        <dbReference type="ARBA" id="ARBA00022621"/>
    </source>
</evidence>
<keyword evidence="3" id="KW-0479">Metal-binding</keyword>
<keyword evidence="2" id="KW-0561">Oxygen transport</keyword>
<dbReference type="RefSeq" id="WP_068491097.1">
    <property type="nucleotide sequence ID" value="NZ_LWQT01000044.1"/>
</dbReference>
<evidence type="ECO:0000313" key="6">
    <source>
        <dbReference type="EMBL" id="OAN52254.1"/>
    </source>
</evidence>
<dbReference type="PANTHER" id="PTHR37164:SF1">
    <property type="entry name" value="BACTERIOHEMERYTHRIN"/>
    <property type="match status" value="1"/>
</dbReference>
<dbReference type="Gene3D" id="1.20.120.50">
    <property type="entry name" value="Hemerythrin-like"/>
    <property type="match status" value="1"/>
</dbReference>
<organism evidence="6 7">
    <name type="scientific">Paramagnetospirillum marisnigri</name>
    <dbReference type="NCBI Taxonomy" id="1285242"/>
    <lineage>
        <taxon>Bacteria</taxon>
        <taxon>Pseudomonadati</taxon>
        <taxon>Pseudomonadota</taxon>
        <taxon>Alphaproteobacteria</taxon>
        <taxon>Rhodospirillales</taxon>
        <taxon>Magnetospirillaceae</taxon>
        <taxon>Paramagnetospirillum</taxon>
    </lineage>
</organism>
<dbReference type="CDD" id="cd12107">
    <property type="entry name" value="Hemerythrin"/>
    <property type="match status" value="1"/>
</dbReference>
<keyword evidence="2" id="KW-0813">Transport</keyword>
<gene>
    <name evidence="6" type="ORF">A6A04_00745</name>
</gene>
<dbReference type="Pfam" id="PF01814">
    <property type="entry name" value="Hemerythrin"/>
    <property type="match status" value="1"/>
</dbReference>
<dbReference type="InterPro" id="IPR012827">
    <property type="entry name" value="Hemerythrin_metal-bd"/>
</dbReference>
<protein>
    <submittedName>
        <fullName evidence="6">Hemerythrin</fullName>
    </submittedName>
</protein>
<dbReference type="EMBL" id="LWQT01000044">
    <property type="protein sequence ID" value="OAN52254.1"/>
    <property type="molecule type" value="Genomic_DNA"/>
</dbReference>
<dbReference type="SUPFAM" id="SSF47188">
    <property type="entry name" value="Hemerythrin-like"/>
    <property type="match status" value="1"/>
</dbReference>
<keyword evidence="7" id="KW-1185">Reference proteome</keyword>
<comment type="similarity">
    <text evidence="1">Belongs to the hemerythrin family.</text>
</comment>
<evidence type="ECO:0000256" key="3">
    <source>
        <dbReference type="ARBA" id="ARBA00022723"/>
    </source>
</evidence>
<dbReference type="GO" id="GO:0005344">
    <property type="term" value="F:oxygen carrier activity"/>
    <property type="evidence" value="ECO:0007669"/>
    <property type="project" value="UniProtKB-KW"/>
</dbReference>
<accession>A0A178MU17</accession>
<reference evidence="6 7" key="1">
    <citation type="submission" date="2016-04" db="EMBL/GenBank/DDBJ databases">
        <title>Draft genome sequence of freshwater magnetotactic bacteria Magnetospirillum marisnigri SP-1 and Magnetospirillum moscoviense BB-1.</title>
        <authorList>
            <person name="Koziaeva V."/>
            <person name="Dziuba M.V."/>
            <person name="Ivanov T.M."/>
            <person name="Kuznetsov B."/>
            <person name="Grouzdev D.S."/>
        </authorList>
    </citation>
    <scope>NUCLEOTIDE SEQUENCE [LARGE SCALE GENOMIC DNA]</scope>
    <source>
        <strain evidence="6 7">SP-1</strain>
    </source>
</reference>
<dbReference type="AlphaFoldDB" id="A0A178MU17"/>
<evidence type="ECO:0000259" key="5">
    <source>
        <dbReference type="Pfam" id="PF01814"/>
    </source>
</evidence>
<dbReference type="InterPro" id="IPR035938">
    <property type="entry name" value="Hemerythrin-like_sf"/>
</dbReference>
<keyword evidence="4" id="KW-0408">Iron</keyword>
<feature type="domain" description="Hemerythrin-like" evidence="5">
    <location>
        <begin position="17"/>
        <end position="124"/>
    </location>
</feature>
<comment type="caution">
    <text evidence="6">The sequence shown here is derived from an EMBL/GenBank/DDBJ whole genome shotgun (WGS) entry which is preliminary data.</text>
</comment>
<dbReference type="Proteomes" id="UP000078428">
    <property type="component" value="Unassembled WGS sequence"/>
</dbReference>
<dbReference type="NCBIfam" id="TIGR02481">
    <property type="entry name" value="hemeryth_dom"/>
    <property type="match status" value="1"/>
</dbReference>
<dbReference type="OrthoDB" id="5296936at2"/>